<dbReference type="PANTHER" id="PTHR18898">
    <property type="entry name" value="NUCLEOPROTEIN TPR-RELATED"/>
    <property type="match status" value="1"/>
</dbReference>
<dbReference type="EMBL" id="JACMSC010000018">
    <property type="protein sequence ID" value="KAG6476257.1"/>
    <property type="molecule type" value="Genomic_DNA"/>
</dbReference>
<feature type="coiled-coil region" evidence="4">
    <location>
        <begin position="1059"/>
        <end position="1181"/>
    </location>
</feature>
<evidence type="ECO:0000256" key="4">
    <source>
        <dbReference type="SAM" id="Coils"/>
    </source>
</evidence>
<dbReference type="Pfam" id="PF25785">
    <property type="entry name" value="TPR"/>
    <property type="match status" value="1"/>
</dbReference>
<evidence type="ECO:0008006" key="11">
    <source>
        <dbReference type="Google" id="ProtNLM"/>
    </source>
</evidence>
<evidence type="ECO:0000256" key="5">
    <source>
        <dbReference type="SAM" id="MobiDB-lite"/>
    </source>
</evidence>
<dbReference type="Pfam" id="PF07926">
    <property type="entry name" value="TPR_MLP1_2"/>
    <property type="match status" value="1"/>
</dbReference>
<dbReference type="InterPro" id="IPR057974">
    <property type="entry name" value="NUA/TPR/MLP1-2-like_dom"/>
</dbReference>
<feature type="domain" description="Nucleoprotein TPR/MLP1-2" evidence="6">
    <location>
        <begin position="1051"/>
        <end position="1178"/>
    </location>
</feature>
<evidence type="ECO:0000313" key="9">
    <source>
        <dbReference type="EMBL" id="KAG6476257.1"/>
    </source>
</evidence>
<name>A0A8J5EXD5_ZINOF</name>
<protein>
    <recommendedName>
        <fullName evidence="11">Nucleoprotein TPR/MLP1 domain-containing protein</fullName>
    </recommendedName>
</protein>
<dbReference type="GO" id="GO:0005643">
    <property type="term" value="C:nuclear pore"/>
    <property type="evidence" value="ECO:0007669"/>
    <property type="project" value="TreeGrafter"/>
</dbReference>
<dbReference type="GO" id="GO:0006606">
    <property type="term" value="P:protein import into nucleus"/>
    <property type="evidence" value="ECO:0007669"/>
    <property type="project" value="InterPro"/>
</dbReference>
<dbReference type="InterPro" id="IPR012929">
    <property type="entry name" value="Nucleoprot-TPR/MLP1-2_dom"/>
</dbReference>
<feature type="coiled-coil region" evidence="4">
    <location>
        <begin position="21"/>
        <end position="87"/>
    </location>
</feature>
<evidence type="ECO:0000256" key="2">
    <source>
        <dbReference type="ARBA" id="ARBA00023054"/>
    </source>
</evidence>
<feature type="compositionally biased region" description="Basic and acidic residues" evidence="5">
    <location>
        <begin position="1693"/>
        <end position="1704"/>
    </location>
</feature>
<comment type="caution">
    <text evidence="9">The sequence shown here is derived from an EMBL/GenBank/DDBJ whole genome shotgun (WGS) entry which is preliminary data.</text>
</comment>
<feature type="domain" description="Nucleoprotein TPR/MPL1" evidence="7">
    <location>
        <begin position="172"/>
        <end position="249"/>
    </location>
</feature>
<dbReference type="InterPro" id="IPR057577">
    <property type="entry name" value="Nucleoprot-TPR/MLP1_dom"/>
</dbReference>
<sequence length="2101" mass="238032">MRFFLSEEEFRLLSDDAAAVAERAESALRDLHRQVDTVRAESDAASIAAEQNCALLEQRYEALSSDLARVQAENAQLSESLEQRLSEIAAALAEKHQLHIKAIAKDGDIERLSLEAQELGKSKQHLLDLLEQKDAEIREKNATWQSYLDKIINMTDSATEKEARLLDLEAECSRCKAICIRVNQEKELIEKHNAWLNEELSTKVNSLIEERKTHLEVVADMSAKLSEYERQINECSSSLKHSTERVGELELRNASIEKELFSSKDAAAAKEEQLISELATVRKLAELHKERSEEWSKKSGELEGVIKAFESHLSQLENEYKDKLEKESSLRKNIEKDAADMKEKLEKYEAELDRARKSNELSLVPSSFHSDSSLEVLPVAQTTTSENNHILVPKIPFGISGTALAASLLRDGWSLAKMYEKYQEAADALQHEKWGRKNAEAALERVLHEIEAKAEMILDERAEHGRMIEAYNLMNQKLQQSLIDYDNLENTIRNLKAELRKHKRDNLIAQKQITDFEKQVTILLKECQDIQVRCGVTSFYADNTLISSVNIDDPDVGRSTSEYPVSFKDIHGLVVQNVQLRGQVLSLSTEIENKEVDLKDTFEFQLQKITAEATSKVETVLKRSEEQNQMIESLHGSVAMYRRLYEEEQKMHTSTNASTGKLEGVLKFTLRDHQSSYMLCSYFKAFEAEDGKKDLMLLFEGSQDVSKKAYEQLAERAKNLEEDLAKFRSEVALLRSERDKMTLEAIFAKDQLDDLKKEIERQRNEANVGSTRNLELTQLVVDFQKRLRESSNSVQEAEENARKLSMEVSILKHEKEIISNSEKRALDEIRNLSERVHRLQASLDTIQSSEEVRENSRAIGMKKLEEYSKRVEREWAEAKGELQEERDRLRVLTNDKENILETSIKQFQEMKKELADAWGAVASAESRAAVAEARCSEFELRMKTAEEKDTGDIRRVREELERLREEARANKDYMIQYKEIAHTNEIALKQIESAYETYKIEAESVKKALDDEVFSLKDKVSELEKKYVLKCEEILSLTEVKDREISALFAETSDLRMEIAQKVTQIDALETQLSSLKGDLDREHERWRTTQHNYERQVILQSETIQELTKTSNELSLMQCEIAKLKEVSDMQKSENEILKSSWENDKTTLNAMKDEAEKKYNELNEQNKILHSQLESLHIRFAEKERNSAGFSSQSVDLKAESDLHNVITYLRRSKEIAETEITLLKQEKSRLQAQLDSALKASEAAKELLHSRRENNRALMFNDEEFKALQIQIREINLLRESNVQLREENKHNFEECQRYRDEAQKARVDAETFENLLREKQLQYEYSQNDVNILRIEINHLNNRIAELVDYSKNIDPEEYKKMKSEVEQTKASSSYLHLHTVLLKKFEMEIEPIKKLVSDKQEIISKLTENLAKSELDLAEKERRINDAVQIEGTIKTESERQKKYITALKKKNENITKEKEELNQEKETLLKEIEEFKSARKTPGETSIEQATKEKDTRIQMLEKILEREREENKKEKQKRQNTEKKIFEVIQRVSKEKKSLTEELSRHKLAVEVLKSGAVATSQLPSESTLIEQYDQYIQAATQLENASGSMADDGLGNPPVLVTETSASEASVFPSVRQVPVQVARPLTSPVKSAEEKEKGPVIGRPTTAATRKIPARKLVRPRLEPPEVPQGDNSASGMEGSAPTEDDKAGASHEPEPSSDILVGHSISSSRKSLPSMSEQKDDVFSKDEVGADAVPLPTKKDSDAVQDLISLAQPVPPNHKRPISTTEDEIDTAAAAPPLKKSKDTDMLQDVSQDLIDEKTILLSAEDEPAETLLPSSSNVSDLQSPLEDMETDQVPALPNEEIVDTMEEDDSFAREEQVEQQNTLDESTHKDEIQGEEETAPEDFLDNSKEACELLDDSVKNEGAKEISQPPPTDEDDREEGELPDEPEEQQEGGRLGEGQRESTPSDGAGLGDEAGFSIDTVQPDQSGSGEATDEVPSHNNEDQFAPDSLQNTLASSSATREGSPSSTLVSAVAQQQIASSTADTDESRVGSVISIAQRAKENAQLRQAGIATQTSASRGRGWAAGGHRGTRAMPRARRGRGGRGQGFGEQ</sequence>
<evidence type="ECO:0000256" key="3">
    <source>
        <dbReference type="ARBA" id="ARBA00023242"/>
    </source>
</evidence>
<comment type="subcellular location">
    <subcellularLocation>
        <location evidence="1">Nucleus</location>
    </subcellularLocation>
</comment>
<feature type="compositionally biased region" description="Polar residues" evidence="5">
    <location>
        <begin position="1970"/>
        <end position="1980"/>
    </location>
</feature>
<feature type="compositionally biased region" description="Polar residues" evidence="5">
    <location>
        <begin position="1823"/>
        <end position="1833"/>
    </location>
</feature>
<feature type="coiled-coil region" evidence="4">
    <location>
        <begin position="306"/>
        <end position="358"/>
    </location>
</feature>
<keyword evidence="2 4" id="KW-0175">Coiled coil</keyword>
<evidence type="ECO:0000259" key="8">
    <source>
        <dbReference type="Pfam" id="PF25785"/>
    </source>
</evidence>
<keyword evidence="3" id="KW-0539">Nucleus</keyword>
<feature type="compositionally biased region" description="Acidic residues" evidence="5">
    <location>
        <begin position="1884"/>
        <end position="1895"/>
    </location>
</feature>
<feature type="coiled-coil region" evidence="4">
    <location>
        <begin position="436"/>
        <end position="519"/>
    </location>
</feature>
<keyword evidence="10" id="KW-1185">Reference proteome</keyword>
<feature type="compositionally biased region" description="Polar residues" evidence="5">
    <location>
        <begin position="1999"/>
        <end position="2033"/>
    </location>
</feature>
<feature type="region of interest" description="Disordered" evidence="5">
    <location>
        <begin position="1816"/>
        <end position="2039"/>
    </location>
</feature>
<evidence type="ECO:0000313" key="10">
    <source>
        <dbReference type="Proteomes" id="UP000734854"/>
    </source>
</evidence>
<dbReference type="PANTHER" id="PTHR18898:SF2">
    <property type="entry name" value="NUCLEOPROTEIN TPR"/>
    <property type="match status" value="1"/>
</dbReference>
<feature type="coiled-coil region" evidence="4">
    <location>
        <begin position="703"/>
        <end position="1026"/>
    </location>
</feature>
<feature type="compositionally biased region" description="Basic residues" evidence="5">
    <location>
        <begin position="2079"/>
        <end position="2092"/>
    </location>
</feature>
<feature type="compositionally biased region" description="Basic and acidic residues" evidence="5">
    <location>
        <begin position="1727"/>
        <end position="1738"/>
    </location>
</feature>
<evidence type="ECO:0000259" key="7">
    <source>
        <dbReference type="Pfam" id="PF25481"/>
    </source>
</evidence>
<feature type="compositionally biased region" description="Acidic residues" evidence="5">
    <location>
        <begin position="1923"/>
        <end position="1941"/>
    </location>
</feature>
<dbReference type="Pfam" id="PF25481">
    <property type="entry name" value="Nucleoprot-TPR"/>
    <property type="match status" value="1"/>
</dbReference>
<gene>
    <name evidence="9" type="ORF">ZIOFF_065496</name>
</gene>
<feature type="coiled-coil region" evidence="4">
    <location>
        <begin position="1408"/>
        <end position="1556"/>
    </location>
</feature>
<dbReference type="Proteomes" id="UP000734854">
    <property type="component" value="Unassembled WGS sequence"/>
</dbReference>
<accession>A0A8J5EXD5</accession>
<dbReference type="GO" id="GO:0017056">
    <property type="term" value="F:structural constituent of nuclear pore"/>
    <property type="evidence" value="ECO:0007669"/>
    <property type="project" value="TreeGrafter"/>
</dbReference>
<feature type="coiled-coil region" evidence="4">
    <location>
        <begin position="218"/>
        <end position="259"/>
    </location>
</feature>
<reference evidence="9 10" key="1">
    <citation type="submission" date="2020-08" db="EMBL/GenBank/DDBJ databases">
        <title>Plant Genome Project.</title>
        <authorList>
            <person name="Zhang R.-G."/>
        </authorList>
    </citation>
    <scope>NUCLEOTIDE SEQUENCE [LARGE SCALE GENOMIC DNA]</scope>
    <source>
        <tissue evidence="9">Rhizome</tissue>
    </source>
</reference>
<organism evidence="9 10">
    <name type="scientific">Zingiber officinale</name>
    <name type="common">Ginger</name>
    <name type="synonym">Amomum zingiber</name>
    <dbReference type="NCBI Taxonomy" id="94328"/>
    <lineage>
        <taxon>Eukaryota</taxon>
        <taxon>Viridiplantae</taxon>
        <taxon>Streptophyta</taxon>
        <taxon>Embryophyta</taxon>
        <taxon>Tracheophyta</taxon>
        <taxon>Spermatophyta</taxon>
        <taxon>Magnoliopsida</taxon>
        <taxon>Liliopsida</taxon>
        <taxon>Zingiberales</taxon>
        <taxon>Zingiberaceae</taxon>
        <taxon>Zingiber</taxon>
    </lineage>
</organism>
<proteinExistence type="predicted"/>
<dbReference type="GO" id="GO:0006406">
    <property type="term" value="P:mRNA export from nucleus"/>
    <property type="evidence" value="ECO:0007669"/>
    <property type="project" value="TreeGrafter"/>
</dbReference>
<evidence type="ECO:0000256" key="1">
    <source>
        <dbReference type="ARBA" id="ARBA00004123"/>
    </source>
</evidence>
<feature type="compositionally biased region" description="Basic and acidic residues" evidence="5">
    <location>
        <begin position="1896"/>
        <end position="1915"/>
    </location>
</feature>
<feature type="region of interest" description="Disordered" evidence="5">
    <location>
        <begin position="2057"/>
        <end position="2101"/>
    </location>
</feature>
<feature type="coiled-coil region" evidence="4">
    <location>
        <begin position="1216"/>
        <end position="1326"/>
    </location>
</feature>
<evidence type="ECO:0000259" key="6">
    <source>
        <dbReference type="Pfam" id="PF07926"/>
    </source>
</evidence>
<feature type="region of interest" description="Disordered" evidence="5">
    <location>
        <begin position="1634"/>
        <end position="1795"/>
    </location>
</feature>
<feature type="compositionally biased region" description="Acidic residues" evidence="5">
    <location>
        <begin position="1851"/>
        <end position="1860"/>
    </location>
</feature>
<feature type="compositionally biased region" description="Polar residues" evidence="5">
    <location>
        <begin position="1714"/>
        <end position="1726"/>
    </location>
</feature>
<feature type="domain" description="NUA/TPR/MLP1-2-like" evidence="8">
    <location>
        <begin position="492"/>
        <end position="595"/>
    </location>
</feature>